<comment type="caution">
    <text evidence="4">The sequence shown here is derived from an EMBL/GenBank/DDBJ whole genome shotgun (WGS) entry which is preliminary data.</text>
</comment>
<evidence type="ECO:0000256" key="1">
    <source>
        <dbReference type="ARBA" id="ARBA00005701"/>
    </source>
</evidence>
<dbReference type="OrthoDB" id="201362at2759"/>
<gene>
    <name evidence="4" type="ORF">EG68_01185</name>
</gene>
<dbReference type="Pfam" id="PF07896">
    <property type="entry name" value="DUF1674"/>
    <property type="match status" value="1"/>
</dbReference>
<comment type="similarity">
    <text evidence="1">Belongs to the SDHAF4 family.</text>
</comment>
<evidence type="ECO:0000313" key="4">
    <source>
        <dbReference type="EMBL" id="KAF7261353.1"/>
    </source>
</evidence>
<dbReference type="PANTHER" id="PTHR28524:SF3">
    <property type="entry name" value="SUCCINATE DEHYDROGENASE ASSEMBLY FACTOR 4, MITOCHONDRIAL"/>
    <property type="match status" value="1"/>
</dbReference>
<evidence type="ECO:0000313" key="5">
    <source>
        <dbReference type="Proteomes" id="UP000822476"/>
    </source>
</evidence>
<reference evidence="4" key="1">
    <citation type="submission" date="2019-07" db="EMBL/GenBank/DDBJ databases">
        <title>Annotation for the trematode Paragonimus miyazaki's.</title>
        <authorList>
            <person name="Choi Y.-J."/>
        </authorList>
    </citation>
    <scope>NUCLEOTIDE SEQUENCE</scope>
    <source>
        <strain evidence="4">Japan</strain>
    </source>
</reference>
<keyword evidence="5" id="KW-1185">Reference proteome</keyword>
<organism evidence="4 5">
    <name type="scientific">Paragonimus skrjabini miyazakii</name>
    <dbReference type="NCBI Taxonomy" id="59628"/>
    <lineage>
        <taxon>Eukaryota</taxon>
        <taxon>Metazoa</taxon>
        <taxon>Spiralia</taxon>
        <taxon>Lophotrochozoa</taxon>
        <taxon>Platyhelminthes</taxon>
        <taxon>Trematoda</taxon>
        <taxon>Digenea</taxon>
        <taxon>Plagiorchiida</taxon>
        <taxon>Troglotremata</taxon>
        <taxon>Troglotrematidae</taxon>
        <taxon>Paragonimus</taxon>
    </lineage>
</organism>
<dbReference type="Proteomes" id="UP000822476">
    <property type="component" value="Unassembled WGS sequence"/>
</dbReference>
<dbReference type="AlphaFoldDB" id="A0A8S9Z7G3"/>
<dbReference type="EMBL" id="JTDE01000408">
    <property type="protein sequence ID" value="KAF7261353.1"/>
    <property type="molecule type" value="Genomic_DNA"/>
</dbReference>
<feature type="region of interest" description="Disordered" evidence="3">
    <location>
        <begin position="41"/>
        <end position="100"/>
    </location>
</feature>
<feature type="compositionally biased region" description="Basic and acidic residues" evidence="3">
    <location>
        <begin position="87"/>
        <end position="100"/>
    </location>
</feature>
<evidence type="ECO:0000256" key="3">
    <source>
        <dbReference type="SAM" id="MobiDB-lite"/>
    </source>
</evidence>
<feature type="compositionally biased region" description="Polar residues" evidence="3">
    <location>
        <begin position="41"/>
        <end position="50"/>
    </location>
</feature>
<dbReference type="GO" id="GO:0005739">
    <property type="term" value="C:mitochondrion"/>
    <property type="evidence" value="ECO:0007669"/>
    <property type="project" value="TreeGrafter"/>
</dbReference>
<dbReference type="GO" id="GO:0034553">
    <property type="term" value="P:mitochondrial respiratory chain complex II assembly"/>
    <property type="evidence" value="ECO:0007669"/>
    <property type="project" value="TreeGrafter"/>
</dbReference>
<protein>
    <recommendedName>
        <fullName evidence="2">Succinate dehydrogenase assembly factor 4, mitochondrial</fullName>
    </recommendedName>
</protein>
<name>A0A8S9Z7G3_9TREM</name>
<dbReference type="InterPro" id="IPR012875">
    <property type="entry name" value="SDHF4"/>
</dbReference>
<dbReference type="PANTHER" id="PTHR28524">
    <property type="entry name" value="SUCCINATE DEHYDROGENASE ASSEMBLY FACTOR 4, MITOCHONDRIAL"/>
    <property type="match status" value="1"/>
</dbReference>
<proteinExistence type="inferred from homology"/>
<accession>A0A8S9Z7G3</accession>
<sequence length="100" mass="11294">MSCIAFTWSLQRPLGRLMRVRRVLRCPAVLASKKITTPVGQFDENNFTENHASEDSDALPLRFPPFPNNVNPETGEVDGPTGPEPTRYGDWERKGRCSDF</sequence>
<evidence type="ECO:0000256" key="2">
    <source>
        <dbReference type="ARBA" id="ARBA00022170"/>
    </source>
</evidence>